<proteinExistence type="evidence at transcript level"/>
<dbReference type="PANTHER" id="PTHR11857:SF43">
    <property type="entry name" value="GEO07291P1-RELATED"/>
    <property type="match status" value="1"/>
</dbReference>
<evidence type="ECO:0000256" key="5">
    <source>
        <dbReference type="SAM" id="SignalP"/>
    </source>
</evidence>
<dbReference type="InterPro" id="IPR006170">
    <property type="entry name" value="PBP/GOBP"/>
</dbReference>
<dbReference type="SUPFAM" id="SSF47565">
    <property type="entry name" value="Insect pheromone/odorant-binding proteins"/>
    <property type="match status" value="1"/>
</dbReference>
<keyword evidence="3" id="KW-0964">Secreted</keyword>
<reference evidence="6" key="1">
    <citation type="journal article" date="2015" name="BMC Genomics">
        <title>Chemosensory genes identified in the antennal transcriptome of the blowfly Calliphora stygia.</title>
        <authorList>
            <person name="Leitch O.J."/>
            <person name="Papanicolaou A."/>
            <person name="Lennard C."/>
            <person name="Kirkbride K.P."/>
            <person name="Anderson A."/>
        </authorList>
    </citation>
    <scope>NUCLEOTIDE SEQUENCE</scope>
</reference>
<gene>
    <name evidence="6" type="primary">OBP16</name>
</gene>
<dbReference type="GO" id="GO:0005615">
    <property type="term" value="C:extracellular space"/>
    <property type="evidence" value="ECO:0007669"/>
    <property type="project" value="TreeGrafter"/>
</dbReference>
<dbReference type="InterPro" id="IPR036728">
    <property type="entry name" value="PBP_GOBP_sf"/>
</dbReference>
<dbReference type="PANTHER" id="PTHR11857">
    <property type="entry name" value="ODORANT BINDING PROTEIN-RELATED"/>
    <property type="match status" value="1"/>
</dbReference>
<evidence type="ECO:0000256" key="1">
    <source>
        <dbReference type="ARBA" id="ARBA00004613"/>
    </source>
</evidence>
<evidence type="ECO:0000256" key="4">
    <source>
        <dbReference type="ARBA" id="ARBA00022729"/>
    </source>
</evidence>
<dbReference type="Pfam" id="PF01395">
    <property type="entry name" value="PBP_GOBP"/>
    <property type="match status" value="1"/>
</dbReference>
<dbReference type="SMART" id="SM00708">
    <property type="entry name" value="PhBP"/>
    <property type="match status" value="1"/>
</dbReference>
<feature type="chain" id="PRO_5001650367" evidence="5">
    <location>
        <begin position="19"/>
        <end position="135"/>
    </location>
</feature>
<comment type="subcellular location">
    <subcellularLocation>
        <location evidence="1">Secreted</location>
    </subcellularLocation>
</comment>
<dbReference type="CDD" id="cd23992">
    <property type="entry name" value="PBP_GOBP"/>
    <property type="match status" value="1"/>
</dbReference>
<dbReference type="EMBL" id="KJ702155">
    <property type="protein sequence ID" value="AID61309.1"/>
    <property type="molecule type" value="mRNA"/>
</dbReference>
<accession>A0A068F6Q0</accession>
<evidence type="ECO:0000256" key="3">
    <source>
        <dbReference type="ARBA" id="ARBA00022525"/>
    </source>
</evidence>
<name>A0A068F6Q0_CALSG</name>
<dbReference type="GO" id="GO:0005549">
    <property type="term" value="F:odorant binding"/>
    <property type="evidence" value="ECO:0007669"/>
    <property type="project" value="InterPro"/>
</dbReference>
<comment type="similarity">
    <text evidence="2">Belongs to the PBP/GOBP family.</text>
</comment>
<dbReference type="AlphaFoldDB" id="A0A068F6Q0"/>
<organism evidence="6">
    <name type="scientific">Calliphora stygia</name>
    <name type="common">Common brown blowfly</name>
    <dbReference type="NCBI Taxonomy" id="145453"/>
    <lineage>
        <taxon>Eukaryota</taxon>
        <taxon>Metazoa</taxon>
        <taxon>Ecdysozoa</taxon>
        <taxon>Arthropoda</taxon>
        <taxon>Hexapoda</taxon>
        <taxon>Insecta</taxon>
        <taxon>Pterygota</taxon>
        <taxon>Neoptera</taxon>
        <taxon>Endopterygota</taxon>
        <taxon>Diptera</taxon>
        <taxon>Brachycera</taxon>
        <taxon>Muscomorpha</taxon>
        <taxon>Oestroidea</taxon>
        <taxon>Calliphoridae</taxon>
        <taxon>Calliphorinae</taxon>
        <taxon>Calliphora</taxon>
    </lineage>
</organism>
<feature type="signal peptide" evidence="5">
    <location>
        <begin position="1"/>
        <end position="18"/>
    </location>
</feature>
<dbReference type="GO" id="GO:0007608">
    <property type="term" value="P:sensory perception of smell"/>
    <property type="evidence" value="ECO:0007669"/>
    <property type="project" value="TreeGrafter"/>
</dbReference>
<protein>
    <submittedName>
        <fullName evidence="6">Odorant binding protein</fullName>
    </submittedName>
</protein>
<dbReference type="Gene3D" id="1.10.238.20">
    <property type="entry name" value="Pheromone/general odorant binding protein domain"/>
    <property type="match status" value="1"/>
</dbReference>
<keyword evidence="4 5" id="KW-0732">Signal</keyword>
<sequence length="135" mass="15163">MKVYITLAVVCLIASAVAHHELSEEEKAKIKVHFQECVKQENVSEEEATKLRNKDFANATPGMKCFGACFFEKVGILKDNVVQEDVVLAKLVPHYGEENVKKVMEKCKNEKGADRCETGFKIYECVEKAKAELGH</sequence>
<evidence type="ECO:0000313" key="6">
    <source>
        <dbReference type="EMBL" id="AID61309.1"/>
    </source>
</evidence>
<evidence type="ECO:0000256" key="2">
    <source>
        <dbReference type="ARBA" id="ARBA00008098"/>
    </source>
</evidence>
<dbReference type="FunFam" id="1.10.238.20:FF:000001">
    <property type="entry name" value="General odorant-binding protein lush"/>
    <property type="match status" value="1"/>
</dbReference>